<keyword evidence="2" id="KW-1185">Reference proteome</keyword>
<evidence type="ECO:0000313" key="1">
    <source>
        <dbReference type="EMBL" id="TQV72143.1"/>
    </source>
</evidence>
<reference evidence="1 2" key="1">
    <citation type="submission" date="2019-06" db="EMBL/GenBank/DDBJ databases">
        <title>Draft genome of Aliikangiella marina GYP-15.</title>
        <authorList>
            <person name="Wang G."/>
        </authorList>
    </citation>
    <scope>NUCLEOTIDE SEQUENCE [LARGE SCALE GENOMIC DNA]</scope>
    <source>
        <strain evidence="1 2">GYP-15</strain>
    </source>
</reference>
<dbReference type="AlphaFoldDB" id="A0A545T4J5"/>
<dbReference type="Proteomes" id="UP000317839">
    <property type="component" value="Unassembled WGS sequence"/>
</dbReference>
<dbReference type="OrthoDB" id="5593306at2"/>
<evidence type="ECO:0000313" key="2">
    <source>
        <dbReference type="Proteomes" id="UP000317839"/>
    </source>
</evidence>
<comment type="caution">
    <text evidence="1">The sequence shown here is derived from an EMBL/GenBank/DDBJ whole genome shotgun (WGS) entry which is preliminary data.</text>
</comment>
<dbReference type="Pfam" id="PF11333">
    <property type="entry name" value="DUF3135"/>
    <property type="match status" value="1"/>
</dbReference>
<dbReference type="InterPro" id="IPR021482">
    <property type="entry name" value="DUF3135"/>
</dbReference>
<dbReference type="RefSeq" id="WP_142943473.1">
    <property type="nucleotide sequence ID" value="NZ_VIKR01000005.1"/>
</dbReference>
<sequence length="125" mass="15363">MQLSGNKDLESNSILRERFDFDKWKTLHETDPQKFELTRRLYMEKVIEMTSERNKRRMRGLVFQVDAIREKSNNPIKSCVDITKMMWDSFYQLHQLLNEFDVQVDYPVRKFEQPRTARLLEFRRR</sequence>
<dbReference type="EMBL" id="VIKR01000005">
    <property type="protein sequence ID" value="TQV72143.1"/>
    <property type="molecule type" value="Genomic_DNA"/>
</dbReference>
<accession>A0A545T4J5</accession>
<name>A0A545T4J5_9GAMM</name>
<organism evidence="1 2">
    <name type="scientific">Aliikangiella marina</name>
    <dbReference type="NCBI Taxonomy" id="1712262"/>
    <lineage>
        <taxon>Bacteria</taxon>
        <taxon>Pseudomonadati</taxon>
        <taxon>Pseudomonadota</taxon>
        <taxon>Gammaproteobacteria</taxon>
        <taxon>Oceanospirillales</taxon>
        <taxon>Pleioneaceae</taxon>
        <taxon>Aliikangiella</taxon>
    </lineage>
</organism>
<gene>
    <name evidence="1" type="ORF">FLL45_18150</name>
</gene>
<protein>
    <submittedName>
        <fullName evidence="1">DUF3135 domain-containing protein</fullName>
    </submittedName>
</protein>
<proteinExistence type="predicted"/>